<dbReference type="AlphaFoldDB" id="A0A3M7SAR5"/>
<keyword evidence="1" id="KW-0175">Coiled coil</keyword>
<accession>A0A3M7SAR5</accession>
<comment type="caution">
    <text evidence="2">The sequence shown here is derived from an EMBL/GenBank/DDBJ whole genome shotgun (WGS) entry which is preliminary data.</text>
</comment>
<evidence type="ECO:0000256" key="1">
    <source>
        <dbReference type="SAM" id="Coils"/>
    </source>
</evidence>
<keyword evidence="3" id="KW-1185">Reference proteome</keyword>
<dbReference type="SUPFAM" id="SSF57997">
    <property type="entry name" value="Tropomyosin"/>
    <property type="match status" value="1"/>
</dbReference>
<evidence type="ECO:0000313" key="3">
    <source>
        <dbReference type="Proteomes" id="UP000276133"/>
    </source>
</evidence>
<gene>
    <name evidence="2" type="ORF">BpHYR1_024443</name>
</gene>
<dbReference type="EMBL" id="REGN01001731">
    <property type="protein sequence ID" value="RNA32894.1"/>
    <property type="molecule type" value="Genomic_DNA"/>
</dbReference>
<dbReference type="Gene3D" id="1.20.5.340">
    <property type="match status" value="1"/>
</dbReference>
<dbReference type="Proteomes" id="UP000276133">
    <property type="component" value="Unassembled WGS sequence"/>
</dbReference>
<protein>
    <submittedName>
        <fullName evidence="2">Uncharacterized protein</fullName>
    </submittedName>
</protein>
<name>A0A3M7SAR5_BRAPC</name>
<feature type="coiled-coil region" evidence="1">
    <location>
        <begin position="71"/>
        <end position="119"/>
    </location>
</feature>
<sequence>MRRWKRKGERKGCDACELVVNKTLATNKYTFDILVKEGIINAVDEIFKVPRQNTTRFLVDDDRNKVEKIINDFLENRLLEHEQRLKSLEKVTREHTNELMEVKSEINLVKDRINEIKTDVTHIKSDIHSLNETTNKNCHELGAIKSSISNNHSETQNTLGIILQRLAGNTVDAGKQNL</sequence>
<proteinExistence type="predicted"/>
<organism evidence="2 3">
    <name type="scientific">Brachionus plicatilis</name>
    <name type="common">Marine rotifer</name>
    <name type="synonym">Brachionus muelleri</name>
    <dbReference type="NCBI Taxonomy" id="10195"/>
    <lineage>
        <taxon>Eukaryota</taxon>
        <taxon>Metazoa</taxon>
        <taxon>Spiralia</taxon>
        <taxon>Gnathifera</taxon>
        <taxon>Rotifera</taxon>
        <taxon>Eurotatoria</taxon>
        <taxon>Monogononta</taxon>
        <taxon>Pseudotrocha</taxon>
        <taxon>Ploima</taxon>
        <taxon>Brachionidae</taxon>
        <taxon>Brachionus</taxon>
    </lineage>
</organism>
<reference evidence="2 3" key="1">
    <citation type="journal article" date="2018" name="Sci. Rep.">
        <title>Genomic signatures of local adaptation to the degree of environmental predictability in rotifers.</title>
        <authorList>
            <person name="Franch-Gras L."/>
            <person name="Hahn C."/>
            <person name="Garcia-Roger E.M."/>
            <person name="Carmona M.J."/>
            <person name="Serra M."/>
            <person name="Gomez A."/>
        </authorList>
    </citation>
    <scope>NUCLEOTIDE SEQUENCE [LARGE SCALE GENOMIC DNA]</scope>
    <source>
        <strain evidence="2">HYR1</strain>
    </source>
</reference>
<evidence type="ECO:0000313" key="2">
    <source>
        <dbReference type="EMBL" id="RNA32894.1"/>
    </source>
</evidence>